<feature type="non-terminal residue" evidence="2">
    <location>
        <position position="1"/>
    </location>
</feature>
<organism evidence="2">
    <name type="scientific">marine sediment metagenome</name>
    <dbReference type="NCBI Taxonomy" id="412755"/>
    <lineage>
        <taxon>unclassified sequences</taxon>
        <taxon>metagenomes</taxon>
        <taxon>ecological metagenomes</taxon>
    </lineage>
</organism>
<evidence type="ECO:0000313" key="2">
    <source>
        <dbReference type="EMBL" id="GAG08852.1"/>
    </source>
</evidence>
<proteinExistence type="predicted"/>
<feature type="region of interest" description="Disordered" evidence="1">
    <location>
        <begin position="1"/>
        <end position="20"/>
    </location>
</feature>
<gene>
    <name evidence="2" type="ORF">S01H1_36974</name>
</gene>
<comment type="caution">
    <text evidence="2">The sequence shown here is derived from an EMBL/GenBank/DDBJ whole genome shotgun (WGS) entry which is preliminary data.</text>
</comment>
<dbReference type="EMBL" id="BARS01023206">
    <property type="protein sequence ID" value="GAG08852.1"/>
    <property type="molecule type" value="Genomic_DNA"/>
</dbReference>
<sequence length="51" mass="6348">DQVKLNELGKKKHKAADKYSRKPSFSNLHKKVANKNRFEYFLRYHKWEYDY</sequence>
<accession>X0VC26</accession>
<name>X0VC26_9ZZZZ</name>
<dbReference type="AlphaFoldDB" id="X0VC26"/>
<reference evidence="2" key="1">
    <citation type="journal article" date="2014" name="Front. Microbiol.">
        <title>High frequency of phylogenetically diverse reductive dehalogenase-homologous genes in deep subseafloor sedimentary metagenomes.</title>
        <authorList>
            <person name="Kawai M."/>
            <person name="Futagami T."/>
            <person name="Toyoda A."/>
            <person name="Takaki Y."/>
            <person name="Nishi S."/>
            <person name="Hori S."/>
            <person name="Arai W."/>
            <person name="Tsubouchi T."/>
            <person name="Morono Y."/>
            <person name="Uchiyama I."/>
            <person name="Ito T."/>
            <person name="Fujiyama A."/>
            <person name="Inagaki F."/>
            <person name="Takami H."/>
        </authorList>
    </citation>
    <scope>NUCLEOTIDE SEQUENCE</scope>
    <source>
        <strain evidence="2">Expedition CK06-06</strain>
    </source>
</reference>
<evidence type="ECO:0000256" key="1">
    <source>
        <dbReference type="SAM" id="MobiDB-lite"/>
    </source>
</evidence>
<protein>
    <submittedName>
        <fullName evidence="2">Uncharacterized protein</fullName>
    </submittedName>
</protein>